<feature type="compositionally biased region" description="Basic and acidic residues" evidence="1">
    <location>
        <begin position="87"/>
        <end position="104"/>
    </location>
</feature>
<dbReference type="Proteomes" id="UP001187343">
    <property type="component" value="Unassembled WGS sequence"/>
</dbReference>
<sequence length="212" mass="24628">MPCKISRPFVLCCFRDVTDNCVKQSTILAGGSTSGLRFALASVIRLKKVKMAFIKEESEDMKIEDVKADKVFRVKQEDTEEQTDLIEESKELKDKEEKEQNDKDHDFKIGEKYTQAKKLRLAPAAVIRLKKGIKMEFIKKESEDVKIEDIKIEEVFGVKQEDMEEQTDLIEERSKTNPLHTPKDRTKRTTDQLRQNMSQLLTQICETKAWLL</sequence>
<organism evidence="2 3">
    <name type="scientific">Cirrhinus molitorella</name>
    <name type="common">mud carp</name>
    <dbReference type="NCBI Taxonomy" id="172907"/>
    <lineage>
        <taxon>Eukaryota</taxon>
        <taxon>Metazoa</taxon>
        <taxon>Chordata</taxon>
        <taxon>Craniata</taxon>
        <taxon>Vertebrata</taxon>
        <taxon>Euteleostomi</taxon>
        <taxon>Actinopterygii</taxon>
        <taxon>Neopterygii</taxon>
        <taxon>Teleostei</taxon>
        <taxon>Ostariophysi</taxon>
        <taxon>Cypriniformes</taxon>
        <taxon>Cyprinidae</taxon>
        <taxon>Labeoninae</taxon>
        <taxon>Labeonini</taxon>
        <taxon>Cirrhinus</taxon>
    </lineage>
</organism>
<reference evidence="2" key="1">
    <citation type="submission" date="2023-08" db="EMBL/GenBank/DDBJ databases">
        <title>Chromosome-level Genome Assembly of mud carp (Cirrhinus molitorella).</title>
        <authorList>
            <person name="Liu H."/>
        </authorList>
    </citation>
    <scope>NUCLEOTIDE SEQUENCE</scope>
    <source>
        <strain evidence="2">Prfri</strain>
        <tissue evidence="2">Muscle</tissue>
    </source>
</reference>
<evidence type="ECO:0000313" key="3">
    <source>
        <dbReference type="Proteomes" id="UP001187343"/>
    </source>
</evidence>
<dbReference type="EMBL" id="JAUYZG010000001">
    <property type="protein sequence ID" value="KAK2915722.1"/>
    <property type="molecule type" value="Genomic_DNA"/>
</dbReference>
<dbReference type="AlphaFoldDB" id="A0AA88QC29"/>
<keyword evidence="3" id="KW-1185">Reference proteome</keyword>
<proteinExistence type="predicted"/>
<feature type="compositionally biased region" description="Basic and acidic residues" evidence="1">
    <location>
        <begin position="170"/>
        <end position="191"/>
    </location>
</feature>
<comment type="caution">
    <text evidence="2">The sequence shown here is derived from an EMBL/GenBank/DDBJ whole genome shotgun (WGS) entry which is preliminary data.</text>
</comment>
<feature type="region of interest" description="Disordered" evidence="1">
    <location>
        <begin position="82"/>
        <end position="104"/>
    </location>
</feature>
<feature type="region of interest" description="Disordered" evidence="1">
    <location>
        <begin position="165"/>
        <end position="191"/>
    </location>
</feature>
<evidence type="ECO:0000256" key="1">
    <source>
        <dbReference type="SAM" id="MobiDB-lite"/>
    </source>
</evidence>
<evidence type="ECO:0000313" key="2">
    <source>
        <dbReference type="EMBL" id="KAK2915722.1"/>
    </source>
</evidence>
<name>A0AA88QC29_9TELE</name>
<protein>
    <submittedName>
        <fullName evidence="2">Uncharacterized protein</fullName>
    </submittedName>
</protein>
<gene>
    <name evidence="2" type="ORF">Q8A67_000096</name>
</gene>
<accession>A0AA88QC29</accession>